<gene>
    <name evidence="2" type="ORF">LACPI_1541</name>
</gene>
<accession>A0A0D6DXS6</accession>
<keyword evidence="1" id="KW-0732">Signal</keyword>
<sequence length="333" mass="38445">MMKKFLRLMLALTLMLPFGAATVQANDQLAVDQQEKENLQKLELYQMMDRNLREIGLSFEMLSKTQIDFSNTSYPSPVPEPTIRARAAVDDPNYEETKRYLSVNQYAQKRYGSNPTEEQKMKMYLLYYFDVEDSDKATGKVGPNLRRDYYLPDYMGENDENVYNAFIRTTYGGKTLERAKTTAELVKSGSGLEKISIKKLINNYRSIKTWVEEAKKSRKAWLFRKKADTYLKNDILRNVKMVDGFMRYWDEAVSKTPGERVDEKTKDTIKEFVIGAAFSVCLGTPIGIVAVVTQYTVSNLALTYLSLYDRAAINALAYTRSTRITLRQYASWW</sequence>
<dbReference type="AlphaFoldDB" id="A0A0D6DXS6"/>
<dbReference type="Proteomes" id="UP000033166">
    <property type="component" value="Chromosome I"/>
</dbReference>
<feature type="chain" id="PRO_5002303093" evidence="1">
    <location>
        <begin position="26"/>
        <end position="333"/>
    </location>
</feature>
<reference evidence="3" key="1">
    <citation type="submission" date="2015-01" db="EMBL/GenBank/DDBJ databases">
        <authorList>
            <person name="Andreevskaya M."/>
        </authorList>
    </citation>
    <scope>NUCLEOTIDE SEQUENCE [LARGE SCALE GENOMIC DNA]</scope>
    <source>
        <strain evidence="3">MKFS47</strain>
    </source>
</reference>
<dbReference type="HOGENOM" id="CLU_833637_0_0_9"/>
<evidence type="ECO:0000313" key="3">
    <source>
        <dbReference type="Proteomes" id="UP000033166"/>
    </source>
</evidence>
<proteinExistence type="predicted"/>
<dbReference type="KEGG" id="lpk:LACPI_1541"/>
<organism evidence="2 3">
    <name type="scientific">Pseudolactococcus piscium MKFS47</name>
    <dbReference type="NCBI Taxonomy" id="297352"/>
    <lineage>
        <taxon>Bacteria</taxon>
        <taxon>Bacillati</taxon>
        <taxon>Bacillota</taxon>
        <taxon>Bacilli</taxon>
        <taxon>Lactobacillales</taxon>
        <taxon>Streptococcaceae</taxon>
        <taxon>Pseudolactococcus</taxon>
    </lineage>
</organism>
<dbReference type="RefSeq" id="WP_047915813.1">
    <property type="nucleotide sequence ID" value="NZ_LN774769.1"/>
</dbReference>
<dbReference type="EMBL" id="LN774769">
    <property type="protein sequence ID" value="CEN28741.1"/>
    <property type="molecule type" value="Genomic_DNA"/>
</dbReference>
<evidence type="ECO:0000256" key="1">
    <source>
        <dbReference type="SAM" id="SignalP"/>
    </source>
</evidence>
<feature type="signal peptide" evidence="1">
    <location>
        <begin position="1"/>
        <end position="25"/>
    </location>
</feature>
<protein>
    <submittedName>
        <fullName evidence="2">Uncharacterized protein</fullName>
    </submittedName>
</protein>
<name>A0A0D6DXS6_9LACT</name>
<evidence type="ECO:0000313" key="2">
    <source>
        <dbReference type="EMBL" id="CEN28741.1"/>
    </source>
</evidence>